<reference evidence="1 2" key="1">
    <citation type="submission" date="2024-06" db="EMBL/GenBank/DDBJ databases">
        <title>Sorghum-associated microbial communities from plants grown in Nebraska, USA.</title>
        <authorList>
            <person name="Schachtman D."/>
        </authorList>
    </citation>
    <scope>NUCLEOTIDE SEQUENCE [LARGE SCALE GENOMIC DNA]</scope>
    <source>
        <strain evidence="1 2">1288</strain>
    </source>
</reference>
<comment type="caution">
    <text evidence="1">The sequence shown here is derived from an EMBL/GenBank/DDBJ whole genome shotgun (WGS) entry which is preliminary data.</text>
</comment>
<protein>
    <submittedName>
        <fullName evidence="1">Uncharacterized protein</fullName>
    </submittedName>
</protein>
<gene>
    <name evidence="1" type="ORF">ABIC55_003646</name>
</gene>
<accession>A0ABV2KBR9</accession>
<keyword evidence="2" id="KW-1185">Reference proteome</keyword>
<evidence type="ECO:0000313" key="1">
    <source>
        <dbReference type="EMBL" id="MET3658529.1"/>
    </source>
</evidence>
<dbReference type="Proteomes" id="UP001549104">
    <property type="component" value="Unassembled WGS sequence"/>
</dbReference>
<sequence length="51" mass="6276">MLHRLFQTHHIPPDEVYAKDWRHRRFMYASEELVIEEEIADAKRRKRKGGK</sequence>
<proteinExistence type="predicted"/>
<name>A0ABV2KBR9_SPOPS</name>
<evidence type="ECO:0000313" key="2">
    <source>
        <dbReference type="Proteomes" id="UP001549104"/>
    </source>
</evidence>
<organism evidence="1 2">
    <name type="scientific">Sporosarcina psychrophila</name>
    <name type="common">Bacillus psychrophilus</name>
    <dbReference type="NCBI Taxonomy" id="1476"/>
    <lineage>
        <taxon>Bacteria</taxon>
        <taxon>Bacillati</taxon>
        <taxon>Bacillota</taxon>
        <taxon>Bacilli</taxon>
        <taxon>Bacillales</taxon>
        <taxon>Caryophanaceae</taxon>
        <taxon>Sporosarcina</taxon>
    </lineage>
</organism>
<dbReference type="EMBL" id="JBEPME010000005">
    <property type="protein sequence ID" value="MET3658529.1"/>
    <property type="molecule type" value="Genomic_DNA"/>
</dbReference>